<dbReference type="Proteomes" id="UP000016666">
    <property type="component" value="Unassembled WGS sequence"/>
</dbReference>
<evidence type="ECO:0000313" key="3">
    <source>
        <dbReference type="Proteomes" id="UP000016666"/>
    </source>
</evidence>
<reference evidence="2" key="2">
    <citation type="submission" date="2025-08" db="UniProtKB">
        <authorList>
            <consortium name="Ensembl"/>
        </authorList>
    </citation>
    <scope>IDENTIFICATION</scope>
</reference>
<dbReference type="GeneTree" id="ENSGT00940000157756"/>
<evidence type="ECO:0000256" key="1">
    <source>
        <dbReference type="SAM" id="MobiDB-lite"/>
    </source>
</evidence>
<dbReference type="InterPro" id="IPR013783">
    <property type="entry name" value="Ig-like_fold"/>
</dbReference>
<dbReference type="AlphaFoldDB" id="A0A493SYF5"/>
<dbReference type="InterPro" id="IPR036179">
    <property type="entry name" value="Ig-like_dom_sf"/>
</dbReference>
<accession>A0A493SYF5</accession>
<feature type="region of interest" description="Disordered" evidence="1">
    <location>
        <begin position="128"/>
        <end position="177"/>
    </location>
</feature>
<reference evidence="2" key="3">
    <citation type="submission" date="2025-09" db="UniProtKB">
        <authorList>
            <consortium name="Ensembl"/>
        </authorList>
    </citation>
    <scope>IDENTIFICATION</scope>
</reference>
<protein>
    <recommendedName>
        <fullName evidence="4">Ig-like domain-containing protein</fullName>
    </recommendedName>
</protein>
<keyword evidence="3" id="KW-1185">Reference proteome</keyword>
<proteinExistence type="predicted"/>
<reference evidence="3" key="1">
    <citation type="submission" date="2017-10" db="EMBL/GenBank/DDBJ databases">
        <title>A new Pekin duck reference genome.</title>
        <authorList>
            <person name="Hou Z.-C."/>
            <person name="Zhou Z.-K."/>
            <person name="Zhu F."/>
            <person name="Hou S.-S."/>
        </authorList>
    </citation>
    <scope>NUCLEOTIDE SEQUENCE [LARGE SCALE GENOMIC DNA]</scope>
</reference>
<evidence type="ECO:0008006" key="4">
    <source>
        <dbReference type="Google" id="ProtNLM"/>
    </source>
</evidence>
<dbReference type="Gene3D" id="2.60.40.10">
    <property type="entry name" value="Immunoglobulins"/>
    <property type="match status" value="1"/>
</dbReference>
<dbReference type="SUPFAM" id="SSF48726">
    <property type="entry name" value="Immunoglobulin"/>
    <property type="match status" value="1"/>
</dbReference>
<organism evidence="2 3">
    <name type="scientific">Anas platyrhynchos platyrhynchos</name>
    <name type="common">Northern mallard</name>
    <dbReference type="NCBI Taxonomy" id="8840"/>
    <lineage>
        <taxon>Eukaryota</taxon>
        <taxon>Metazoa</taxon>
        <taxon>Chordata</taxon>
        <taxon>Craniata</taxon>
        <taxon>Vertebrata</taxon>
        <taxon>Euteleostomi</taxon>
        <taxon>Archelosauria</taxon>
        <taxon>Archosauria</taxon>
        <taxon>Dinosauria</taxon>
        <taxon>Saurischia</taxon>
        <taxon>Theropoda</taxon>
        <taxon>Coelurosauria</taxon>
        <taxon>Aves</taxon>
        <taxon>Neognathae</taxon>
        <taxon>Galloanserae</taxon>
        <taxon>Anseriformes</taxon>
        <taxon>Anatidae</taxon>
        <taxon>Anatinae</taxon>
        <taxon>Anas</taxon>
    </lineage>
</organism>
<dbReference type="OMA" id="LCRATEH"/>
<dbReference type="STRING" id="8840.ENSAPLP00000018518"/>
<evidence type="ECO:0000313" key="2">
    <source>
        <dbReference type="Ensembl" id="ENSAPLP00000018518.1"/>
    </source>
</evidence>
<name>A0A493SYF5_ANAPP</name>
<sequence length="177" mass="19272">AQNLGKARAVPPQLPISLPSCRGRCRGLEMGGVSLHPPPYPDLPLVPQVQPDERVVWTERGLLVRSVQRSDAGLYLCRATEHGFTQPLLRLALEVITASRVAVPPPPGAPAPSRTLWYRDFLQLLERPEAACEGPRGGSRAPRTQAGPPARPGEEPRAARRRRTRGGPRGPRSASPW</sequence>
<dbReference type="Ensembl" id="ENSAPLT00000021512.1">
    <property type="protein sequence ID" value="ENSAPLP00000018518.1"/>
    <property type="gene ID" value="ENSAPLG00000029511.1"/>
</dbReference>